<evidence type="ECO:0000313" key="3">
    <source>
        <dbReference type="Proteomes" id="UP001500433"/>
    </source>
</evidence>
<protein>
    <recommendedName>
        <fullName evidence="4">Oligosaccharide repeat unit polymerase</fullName>
    </recommendedName>
</protein>
<dbReference type="InterPro" id="IPR029468">
    <property type="entry name" value="O-ag_pol_Wzy"/>
</dbReference>
<keyword evidence="3" id="KW-1185">Reference proteome</keyword>
<evidence type="ECO:0008006" key="4">
    <source>
        <dbReference type="Google" id="ProtNLM"/>
    </source>
</evidence>
<dbReference type="Pfam" id="PF14296">
    <property type="entry name" value="O-ag_pol_Wzy"/>
    <property type="match status" value="1"/>
</dbReference>
<feature type="transmembrane region" description="Helical" evidence="1">
    <location>
        <begin position="179"/>
        <end position="197"/>
    </location>
</feature>
<keyword evidence="1" id="KW-1133">Transmembrane helix</keyword>
<evidence type="ECO:0000256" key="1">
    <source>
        <dbReference type="SAM" id="Phobius"/>
    </source>
</evidence>
<organism evidence="2 3">
    <name type="scientific">Flaviramulus aquimarinus</name>
    <dbReference type="NCBI Taxonomy" id="1170456"/>
    <lineage>
        <taxon>Bacteria</taxon>
        <taxon>Pseudomonadati</taxon>
        <taxon>Bacteroidota</taxon>
        <taxon>Flavobacteriia</taxon>
        <taxon>Flavobacteriales</taxon>
        <taxon>Flavobacteriaceae</taxon>
        <taxon>Flaviramulus</taxon>
    </lineage>
</organism>
<evidence type="ECO:0000313" key="2">
    <source>
        <dbReference type="EMBL" id="GAA4891335.1"/>
    </source>
</evidence>
<dbReference type="EMBL" id="BAABJH010000001">
    <property type="protein sequence ID" value="GAA4891335.1"/>
    <property type="molecule type" value="Genomic_DNA"/>
</dbReference>
<sequence>MVIIFPTISLITHSGYTLDKLINEPKLLLYQLQNHGVTNTFTTLNYDAFINFSATIEHVEKDTFSFGEQLSGAVFFFVPRKIWESKPISSGEFIGNYLRDNYGDPTNPYYFTNLSNPFVSEGYINFGLLGVILFAILLAFFMTRMVNWINGEDPLKVAAGFYASIHMIFFLRGDFTNGYAFLFATFIVILIIPKMYFSFFGKKKVKM</sequence>
<keyword evidence="1" id="KW-0472">Membrane</keyword>
<keyword evidence="1" id="KW-0812">Transmembrane</keyword>
<feature type="transmembrane region" description="Helical" evidence="1">
    <location>
        <begin position="155"/>
        <end position="173"/>
    </location>
</feature>
<proteinExistence type="predicted"/>
<dbReference type="Proteomes" id="UP001500433">
    <property type="component" value="Unassembled WGS sequence"/>
</dbReference>
<gene>
    <name evidence="2" type="ORF">GCM10023311_14610</name>
</gene>
<accession>A0ABP9F786</accession>
<feature type="transmembrane region" description="Helical" evidence="1">
    <location>
        <begin position="123"/>
        <end position="143"/>
    </location>
</feature>
<comment type="caution">
    <text evidence="2">The sequence shown here is derived from an EMBL/GenBank/DDBJ whole genome shotgun (WGS) entry which is preliminary data.</text>
</comment>
<reference evidence="3" key="1">
    <citation type="journal article" date="2019" name="Int. J. Syst. Evol. Microbiol.">
        <title>The Global Catalogue of Microorganisms (GCM) 10K type strain sequencing project: providing services to taxonomists for standard genome sequencing and annotation.</title>
        <authorList>
            <consortium name="The Broad Institute Genomics Platform"/>
            <consortium name="The Broad Institute Genome Sequencing Center for Infectious Disease"/>
            <person name="Wu L."/>
            <person name="Ma J."/>
        </authorList>
    </citation>
    <scope>NUCLEOTIDE SEQUENCE [LARGE SCALE GENOMIC DNA]</scope>
    <source>
        <strain evidence="3">JCM 18274</strain>
    </source>
</reference>
<name>A0ABP9F786_9FLAO</name>